<reference evidence="1 2" key="1">
    <citation type="submission" date="2024-03" db="EMBL/GenBank/DDBJ databases">
        <title>Human intestinal bacterial collection.</title>
        <authorList>
            <person name="Pauvert C."/>
            <person name="Hitch T.C.A."/>
            <person name="Clavel T."/>
        </authorList>
    </citation>
    <scope>NUCLEOTIDE SEQUENCE [LARGE SCALE GENOMIC DNA]</scope>
    <source>
        <strain evidence="1 2">CLA-AA-H78B</strain>
    </source>
</reference>
<keyword evidence="2" id="KW-1185">Reference proteome</keyword>
<evidence type="ECO:0000313" key="1">
    <source>
        <dbReference type="EMBL" id="MEQ2578088.1"/>
    </source>
</evidence>
<organism evidence="1 2">
    <name type="scientific">Hominiventricola aquisgranensis</name>
    <dbReference type="NCBI Taxonomy" id="3133164"/>
    <lineage>
        <taxon>Bacteria</taxon>
        <taxon>Bacillati</taxon>
        <taxon>Bacillota</taxon>
        <taxon>Clostridia</taxon>
        <taxon>Lachnospirales</taxon>
        <taxon>Lachnospiraceae</taxon>
        <taxon>Hominiventricola</taxon>
    </lineage>
</organism>
<comment type="caution">
    <text evidence="1">The sequence shown here is derived from an EMBL/GenBank/DDBJ whole genome shotgun (WGS) entry which is preliminary data.</text>
</comment>
<name>A0ABV1HYS5_9FIRM</name>
<protein>
    <submittedName>
        <fullName evidence="1">Uncharacterized protein</fullName>
    </submittedName>
</protein>
<dbReference type="Proteomes" id="UP001470288">
    <property type="component" value="Unassembled WGS sequence"/>
</dbReference>
<dbReference type="RefSeq" id="WP_349143937.1">
    <property type="nucleotide sequence ID" value="NZ_JBBMFC010000006.1"/>
</dbReference>
<gene>
    <name evidence="1" type="ORF">WMO62_04415</name>
</gene>
<accession>A0ABV1HYS5</accession>
<evidence type="ECO:0000313" key="2">
    <source>
        <dbReference type="Proteomes" id="UP001470288"/>
    </source>
</evidence>
<dbReference type="EMBL" id="JBBMFC010000006">
    <property type="protein sequence ID" value="MEQ2578088.1"/>
    <property type="molecule type" value="Genomic_DNA"/>
</dbReference>
<proteinExistence type="predicted"/>
<sequence>MEKTEESLEKLRKTLDRYRKNKTLVAPEDLKGRYRIPFQNLQQQLKMELKEYVIGYCYGGLKFFQSDGQHLLQQIRDEIKRSGIEKEISVAAFREYDLQRIQQITEKHKQQVRRIWVAYFQNHTTAEKALLFREETKNE</sequence>